<dbReference type="Proteomes" id="UP000275368">
    <property type="component" value="Chromosome"/>
</dbReference>
<dbReference type="EMBL" id="AP019308">
    <property type="protein sequence ID" value="BBH19221.1"/>
    <property type="molecule type" value="Genomic_DNA"/>
</dbReference>
<organism evidence="1 2">
    <name type="scientific">Paenibacillus baekrokdamisoli</name>
    <dbReference type="NCBI Taxonomy" id="1712516"/>
    <lineage>
        <taxon>Bacteria</taxon>
        <taxon>Bacillati</taxon>
        <taxon>Bacillota</taxon>
        <taxon>Bacilli</taxon>
        <taxon>Bacillales</taxon>
        <taxon>Paenibacillaceae</taxon>
        <taxon>Paenibacillus</taxon>
    </lineage>
</organism>
<evidence type="ECO:0000313" key="2">
    <source>
        <dbReference type="Proteomes" id="UP000275368"/>
    </source>
</evidence>
<accession>A0A3G9J003</accession>
<sequence length="53" mass="6253">MERLPSLNSIIFGPENMDYNMRDLLVEDLNGYRLCFGDPTNPLRTVEQEERYS</sequence>
<gene>
    <name evidence="1" type="ORF">Back11_05660</name>
</gene>
<proteinExistence type="predicted"/>
<protein>
    <submittedName>
        <fullName evidence="1">Uncharacterized protein</fullName>
    </submittedName>
</protein>
<name>A0A3G9J003_9BACL</name>
<dbReference type="KEGG" id="pbk:Back11_05660"/>
<keyword evidence="2" id="KW-1185">Reference proteome</keyword>
<reference evidence="1 2" key="1">
    <citation type="submission" date="2018-11" db="EMBL/GenBank/DDBJ databases">
        <title>Complete genome sequence of Paenibacillus baekrokdamisoli strain KCTC 33723.</title>
        <authorList>
            <person name="Kang S.W."/>
            <person name="Lee K.C."/>
            <person name="Kim K.K."/>
            <person name="Kim J.S."/>
            <person name="Kim D.S."/>
            <person name="Ko S.H."/>
            <person name="Yang S.H."/>
            <person name="Lee J.S."/>
        </authorList>
    </citation>
    <scope>NUCLEOTIDE SEQUENCE [LARGE SCALE GENOMIC DNA]</scope>
    <source>
        <strain evidence="1 2">KCTC 33723</strain>
    </source>
</reference>
<dbReference type="AlphaFoldDB" id="A0A3G9J003"/>
<evidence type="ECO:0000313" key="1">
    <source>
        <dbReference type="EMBL" id="BBH19221.1"/>
    </source>
</evidence>